<feature type="transmembrane region" description="Helical" evidence="5">
    <location>
        <begin position="356"/>
        <end position="376"/>
    </location>
</feature>
<dbReference type="GO" id="GO:0016020">
    <property type="term" value="C:membrane"/>
    <property type="evidence" value="ECO:0007669"/>
    <property type="project" value="UniProtKB-SubCell"/>
</dbReference>
<evidence type="ECO:0000256" key="3">
    <source>
        <dbReference type="ARBA" id="ARBA00022989"/>
    </source>
</evidence>
<dbReference type="Pfam" id="PF04932">
    <property type="entry name" value="Wzy_C"/>
    <property type="match status" value="1"/>
</dbReference>
<feature type="transmembrane region" description="Helical" evidence="5">
    <location>
        <begin position="129"/>
        <end position="150"/>
    </location>
</feature>
<feature type="transmembrane region" description="Helical" evidence="5">
    <location>
        <begin position="162"/>
        <end position="185"/>
    </location>
</feature>
<dbReference type="AlphaFoldDB" id="Q0VRY4"/>
<feature type="transmembrane region" description="Helical" evidence="5">
    <location>
        <begin position="105"/>
        <end position="122"/>
    </location>
</feature>
<evidence type="ECO:0000313" key="8">
    <source>
        <dbReference type="Proteomes" id="UP000008871"/>
    </source>
</evidence>
<dbReference type="HOGENOM" id="CLU_605324_0_0_6"/>
<dbReference type="EMBL" id="AM286690">
    <property type="protein sequence ID" value="CAL16064.1"/>
    <property type="molecule type" value="Genomic_DNA"/>
</dbReference>
<dbReference type="PANTHER" id="PTHR37422:SF13">
    <property type="entry name" value="LIPOPOLYSACCHARIDE BIOSYNTHESIS PROTEIN PA4999-RELATED"/>
    <property type="match status" value="1"/>
</dbReference>
<feature type="transmembrane region" description="Helical" evidence="5">
    <location>
        <begin position="52"/>
        <end position="69"/>
    </location>
</feature>
<dbReference type="InterPro" id="IPR007016">
    <property type="entry name" value="O-antigen_ligase-rel_domated"/>
</dbReference>
<sequence>MARLNKEGALASSFLFIRFEWLVLLGLSLSFLLMVQPFFLLGGLHPFDHQRSIEIVFLSISFLFLVPFISLRKVPFLFWVMGALSMLSAFLGSAGVAGWAQETRFLLWAVLLLIFPFSWTFVATQNKKIISVIFFVGLSLYFIYVIFGTYLLLGQGVVDPAFVISGFANINHAAGFLVLGFFMLPGIESCLSDYRRVVLPFSTLVGGGLFLFVLIIMARGSFLSGLAVAMFLVFFCKGRARKKYSMRLLMYAAIGTALYFVFYFDSSFLRVEENYIASLYRDTGRIALFREGIQGWFESPLLGNGPLSFSQLSSVPEAHPHNILIASLYEYGALVTIIAVYLLIKAATVYLRAGYVADQSMLHIVGGSTIVCFLSYAQVSGLTMIAPSMLLLALAVGFAFENVVSERPRPDFLTNFSGKRAVGAFMIVLAFFSSSIFYYQVSTENISGAPRFWLQGKL</sequence>
<proteinExistence type="predicted"/>
<keyword evidence="4 5" id="KW-0472">Membrane</keyword>
<feature type="transmembrane region" description="Helical" evidence="5">
    <location>
        <begin position="382"/>
        <end position="400"/>
    </location>
</feature>
<evidence type="ECO:0000256" key="2">
    <source>
        <dbReference type="ARBA" id="ARBA00022692"/>
    </source>
</evidence>
<feature type="domain" description="O-antigen ligase-related" evidence="6">
    <location>
        <begin position="209"/>
        <end position="339"/>
    </location>
</feature>
<evidence type="ECO:0000256" key="1">
    <source>
        <dbReference type="ARBA" id="ARBA00004141"/>
    </source>
</evidence>
<dbReference type="OrthoDB" id="5735959at2"/>
<dbReference type="KEGG" id="abo:ABO_0616"/>
<feature type="transmembrane region" description="Helical" evidence="5">
    <location>
        <begin position="76"/>
        <end position="99"/>
    </location>
</feature>
<reference evidence="7 8" key="1">
    <citation type="journal article" date="2006" name="Nat. Biotechnol.">
        <title>Genome sequence of the ubiquitous hydrocarbon-degrading marine bacterium Alcanivorax borkumensis.</title>
        <authorList>
            <person name="Schneiker S."/>
            <person name="Martins dos Santos V.A.P."/>
            <person name="Bartels D."/>
            <person name="Bekel T."/>
            <person name="Brecht M."/>
            <person name="Buhrmester J."/>
            <person name="Chernikova T.N."/>
            <person name="Denaro R."/>
            <person name="Ferrer M."/>
            <person name="Gertler C."/>
            <person name="Goesmann A."/>
            <person name="Golyshina O.V."/>
            <person name="Kaminski F."/>
            <person name="Khachane A.N."/>
            <person name="Lang S."/>
            <person name="Linke B."/>
            <person name="McHardy A.C."/>
            <person name="Meyer F."/>
            <person name="Nechitaylo T."/>
            <person name="Puehler A."/>
            <person name="Regenhardt D."/>
            <person name="Rupp O."/>
            <person name="Sabirova J.S."/>
            <person name="Selbitschka W."/>
            <person name="Yakimov M.M."/>
            <person name="Timmis K.N."/>
            <person name="Vorhoelter F.-J."/>
            <person name="Weidner S."/>
            <person name="Kaiser O."/>
            <person name="Golyshin P.N."/>
        </authorList>
    </citation>
    <scope>NUCLEOTIDE SEQUENCE [LARGE SCALE GENOMIC DNA]</scope>
    <source>
        <strain evidence="8">ATCC 700651 / DSM 11573 / NCIMB 13689 / SK2</strain>
    </source>
</reference>
<keyword evidence="2 5" id="KW-0812">Transmembrane</keyword>
<feature type="transmembrane region" description="Helical" evidence="5">
    <location>
        <begin position="21"/>
        <end position="40"/>
    </location>
</feature>
<feature type="transmembrane region" description="Helical" evidence="5">
    <location>
        <begin position="421"/>
        <end position="441"/>
    </location>
</feature>
<keyword evidence="8" id="KW-1185">Reference proteome</keyword>
<feature type="transmembrane region" description="Helical" evidence="5">
    <location>
        <begin position="197"/>
        <end position="215"/>
    </location>
</feature>
<feature type="transmembrane region" description="Helical" evidence="5">
    <location>
        <begin position="248"/>
        <end position="264"/>
    </location>
</feature>
<evidence type="ECO:0000256" key="5">
    <source>
        <dbReference type="SAM" id="Phobius"/>
    </source>
</evidence>
<dbReference type="STRING" id="393595.ABO_0616"/>
<comment type="subcellular location">
    <subcellularLocation>
        <location evidence="1">Membrane</location>
        <topology evidence="1">Multi-pass membrane protein</topology>
    </subcellularLocation>
</comment>
<evidence type="ECO:0000256" key="4">
    <source>
        <dbReference type="ARBA" id="ARBA00023136"/>
    </source>
</evidence>
<feature type="transmembrane region" description="Helical" evidence="5">
    <location>
        <begin position="323"/>
        <end position="344"/>
    </location>
</feature>
<dbReference type="InterPro" id="IPR051533">
    <property type="entry name" value="WaaL-like"/>
</dbReference>
<dbReference type="Proteomes" id="UP000008871">
    <property type="component" value="Chromosome"/>
</dbReference>
<dbReference type="PANTHER" id="PTHR37422">
    <property type="entry name" value="TEICHURONIC ACID BIOSYNTHESIS PROTEIN TUAE"/>
    <property type="match status" value="1"/>
</dbReference>
<evidence type="ECO:0000259" key="6">
    <source>
        <dbReference type="Pfam" id="PF04932"/>
    </source>
</evidence>
<feature type="transmembrane region" description="Helical" evidence="5">
    <location>
        <begin position="221"/>
        <end position="236"/>
    </location>
</feature>
<accession>Q0VRY4</accession>
<name>Q0VRY4_ALCBS</name>
<gene>
    <name evidence="7" type="ordered locus">ABO_0616</name>
</gene>
<evidence type="ECO:0000313" key="7">
    <source>
        <dbReference type="EMBL" id="CAL16064.1"/>
    </source>
</evidence>
<protein>
    <recommendedName>
        <fullName evidence="6">O-antigen ligase-related domain-containing protein</fullName>
    </recommendedName>
</protein>
<organism evidence="7 8">
    <name type="scientific">Alcanivorax borkumensis (strain ATCC 700651 / DSM 11573 / NCIMB 13689 / SK2)</name>
    <dbReference type="NCBI Taxonomy" id="393595"/>
    <lineage>
        <taxon>Bacteria</taxon>
        <taxon>Pseudomonadati</taxon>
        <taxon>Pseudomonadota</taxon>
        <taxon>Gammaproteobacteria</taxon>
        <taxon>Oceanospirillales</taxon>
        <taxon>Alcanivoracaceae</taxon>
        <taxon>Alcanivorax</taxon>
    </lineage>
</organism>
<keyword evidence="3 5" id="KW-1133">Transmembrane helix</keyword>